<dbReference type="AlphaFoldDB" id="A0A2R6NRR3"/>
<dbReference type="STRING" id="98765.A0A2R6NRR3"/>
<protein>
    <submittedName>
        <fullName evidence="1">Uncharacterized protein</fullName>
    </submittedName>
</protein>
<name>A0A2R6NRR3_9APHY</name>
<evidence type="ECO:0000313" key="2">
    <source>
        <dbReference type="Proteomes" id="UP000186601"/>
    </source>
</evidence>
<gene>
    <name evidence="1" type="ORF">PHLCEN_2v9097</name>
</gene>
<organism evidence="1 2">
    <name type="scientific">Hermanssonia centrifuga</name>
    <dbReference type="NCBI Taxonomy" id="98765"/>
    <lineage>
        <taxon>Eukaryota</taxon>
        <taxon>Fungi</taxon>
        <taxon>Dikarya</taxon>
        <taxon>Basidiomycota</taxon>
        <taxon>Agaricomycotina</taxon>
        <taxon>Agaricomycetes</taxon>
        <taxon>Polyporales</taxon>
        <taxon>Meruliaceae</taxon>
        <taxon>Hermanssonia</taxon>
    </lineage>
</organism>
<dbReference type="OrthoDB" id="2789130at2759"/>
<dbReference type="EMBL" id="MLYV02000887">
    <property type="protein sequence ID" value="PSR75513.1"/>
    <property type="molecule type" value="Genomic_DNA"/>
</dbReference>
<keyword evidence="2" id="KW-1185">Reference proteome</keyword>
<accession>A0A2R6NRR3</accession>
<evidence type="ECO:0000313" key="1">
    <source>
        <dbReference type="EMBL" id="PSR75513.1"/>
    </source>
</evidence>
<dbReference type="Proteomes" id="UP000186601">
    <property type="component" value="Unassembled WGS sequence"/>
</dbReference>
<sequence length="249" mass="28982">MASRQVSQWTGREHKEMQKIFVGLLTGAVEPRVIRVVSAVLDFIYYASFHSHTLCTLRSLQHALDEFHEHKEIFIELEARYPEHFNIPKIHSMEHYTQMIRLLGSADGYNTESPERLHIDYAKDAYRASNKHDYTIQMVNWLCRQEAVDRFTAYIQFAQPQTPVPKTKVEPGTLIIQSTCSMDQSSFQLPSASSRISRAPARELKNISAARIIDDHKATQFLPAVKHYLWKHRCFLSPQPFDTFNLYKR</sequence>
<comment type="caution">
    <text evidence="1">The sequence shown here is derived from an EMBL/GenBank/DDBJ whole genome shotgun (WGS) entry which is preliminary data.</text>
</comment>
<proteinExistence type="predicted"/>
<reference evidence="1 2" key="1">
    <citation type="submission" date="2018-02" db="EMBL/GenBank/DDBJ databases">
        <title>Genome sequence of the basidiomycete white-rot fungus Phlebia centrifuga.</title>
        <authorList>
            <person name="Granchi Z."/>
            <person name="Peng M."/>
            <person name="de Vries R.P."/>
            <person name="Hilden K."/>
            <person name="Makela M.R."/>
            <person name="Grigoriev I."/>
            <person name="Riley R."/>
        </authorList>
    </citation>
    <scope>NUCLEOTIDE SEQUENCE [LARGE SCALE GENOMIC DNA]</scope>
    <source>
        <strain evidence="1 2">FBCC195</strain>
    </source>
</reference>
<feature type="non-terminal residue" evidence="1">
    <location>
        <position position="249"/>
    </location>
</feature>